<dbReference type="EMBL" id="JBFOHL010000003">
    <property type="protein sequence ID" value="MEW9623706.1"/>
    <property type="molecule type" value="Genomic_DNA"/>
</dbReference>
<sequence length="201" mass="23052">MGLRAACYRLCSEKHPAVFLLFPMIHIGTSEYYRDICSRLSECDVVLFEGVDSFRTRLLTTSYRWVTKRSRVNLETQPQGLKLANLPLRLVHADVTEGEFEQHWRKIPITQRAALMCLSPIYGFWLYLTASRESLGKHLDLEDLPSRDDTFRQGRKSDIEQAFLSSRDRKLLSCIKETMREADAPQTIGVVHGAAHIQPAL</sequence>
<proteinExistence type="predicted"/>
<reference evidence="1 2" key="1">
    <citation type="submission" date="2024-06" db="EMBL/GenBank/DDBJ databases">
        <authorList>
            <person name="Woo H."/>
        </authorList>
    </citation>
    <scope>NUCLEOTIDE SEQUENCE [LARGE SCALE GENOMIC DNA]</scope>
    <source>
        <strain evidence="1 2">S2-g</strain>
    </source>
</reference>
<comment type="caution">
    <text evidence="1">The sequence shown here is derived from an EMBL/GenBank/DDBJ whole genome shotgun (WGS) entry which is preliminary data.</text>
</comment>
<organism evidence="1 2">
    <name type="scientific">Rhodanobacter geophilus</name>
    <dbReference type="NCBI Taxonomy" id="3162488"/>
    <lineage>
        <taxon>Bacteria</taxon>
        <taxon>Pseudomonadati</taxon>
        <taxon>Pseudomonadota</taxon>
        <taxon>Gammaproteobacteria</taxon>
        <taxon>Lysobacterales</taxon>
        <taxon>Rhodanobacteraceae</taxon>
        <taxon>Rhodanobacter</taxon>
    </lineage>
</organism>
<evidence type="ECO:0000313" key="1">
    <source>
        <dbReference type="EMBL" id="MEW9623706.1"/>
    </source>
</evidence>
<accession>A0ABV3QN17</accession>
<name>A0ABV3QN17_9GAMM</name>
<gene>
    <name evidence="1" type="ORF">ABQJ56_05645</name>
</gene>
<dbReference type="Proteomes" id="UP001556170">
    <property type="component" value="Unassembled WGS sequence"/>
</dbReference>
<keyword evidence="2" id="KW-1185">Reference proteome</keyword>
<protein>
    <submittedName>
        <fullName evidence="1">Uncharacterized protein</fullName>
    </submittedName>
</protein>
<dbReference type="RefSeq" id="WP_367844008.1">
    <property type="nucleotide sequence ID" value="NZ_JBFOHL010000003.1"/>
</dbReference>
<evidence type="ECO:0000313" key="2">
    <source>
        <dbReference type="Proteomes" id="UP001556170"/>
    </source>
</evidence>